<comment type="caution">
    <text evidence="1">The sequence shown here is derived from an EMBL/GenBank/DDBJ whole genome shotgun (WGS) entry which is preliminary data.</text>
</comment>
<gene>
    <name evidence="1" type="ORF">CC78DRAFT_248795</name>
</gene>
<dbReference type="EMBL" id="ML986618">
    <property type="protein sequence ID" value="KAF2264182.1"/>
    <property type="molecule type" value="Genomic_DNA"/>
</dbReference>
<accession>A0A9P4KAD6</accession>
<protein>
    <submittedName>
        <fullName evidence="1">Uncharacterized protein</fullName>
    </submittedName>
</protein>
<reference evidence="2" key="1">
    <citation type="journal article" date="2020" name="Stud. Mycol.">
        <title>101 Dothideomycetes genomes: A test case for predicting lifestyles and emergence of pathogens.</title>
        <authorList>
            <person name="Haridas S."/>
            <person name="Albert R."/>
            <person name="Binder M."/>
            <person name="Bloem J."/>
            <person name="LaButti K."/>
            <person name="Salamov A."/>
            <person name="Andreopoulos B."/>
            <person name="Baker S."/>
            <person name="Barry K."/>
            <person name="Bills G."/>
            <person name="Bluhm B."/>
            <person name="Cannon C."/>
            <person name="Castanera R."/>
            <person name="Culley D."/>
            <person name="Daum C."/>
            <person name="Ezra D."/>
            <person name="Gonzalez J."/>
            <person name="Henrissat B."/>
            <person name="Kuo A."/>
            <person name="Liang C."/>
            <person name="Lipzen A."/>
            <person name="Lutzoni F."/>
            <person name="Magnuson J."/>
            <person name="Mondo S."/>
            <person name="Nolan M."/>
            <person name="Ohm R."/>
            <person name="Pangilinan J."/>
            <person name="Park H.-J."/>
            <person name="Ramirez L."/>
            <person name="Alfaro M."/>
            <person name="Sun H."/>
            <person name="Tritt A."/>
            <person name="Yoshinaga Y."/>
            <person name="Zwiers L.-H."/>
            <person name="Turgeon B."/>
            <person name="Goodwin S."/>
            <person name="Spatafora J."/>
            <person name="Crous P."/>
            <person name="Grigoriev I."/>
        </authorList>
    </citation>
    <scope>NUCLEOTIDE SEQUENCE [LARGE SCALE GENOMIC DNA]</scope>
    <source>
        <strain evidence="2">CBS 304.66</strain>
    </source>
</reference>
<dbReference type="AlphaFoldDB" id="A0A9P4KAD6"/>
<dbReference type="Proteomes" id="UP000800093">
    <property type="component" value="Unassembled WGS sequence"/>
</dbReference>
<name>A0A9P4KAD6_9PLEO</name>
<proteinExistence type="predicted"/>
<evidence type="ECO:0000313" key="1">
    <source>
        <dbReference type="EMBL" id="KAF2264182.1"/>
    </source>
</evidence>
<keyword evidence="2" id="KW-1185">Reference proteome</keyword>
<evidence type="ECO:0000313" key="2">
    <source>
        <dbReference type="Proteomes" id="UP000800093"/>
    </source>
</evidence>
<sequence>MPRCCCPNIRLQDVAKSRLETFLDPPTPLRRNSSFHGANNCILPRKPRTSDFAGHATLPVVLNIIEPNPRQGFSLSTYGTLCRAKEQYGKPGRVDVNIGRLLQRVFPLPDYRRTVVFDKRHVLGNGRPIAISGRLVMIRRPCDAHTTPIPQ</sequence>
<organism evidence="1 2">
    <name type="scientific">Lojkania enalia</name>
    <dbReference type="NCBI Taxonomy" id="147567"/>
    <lineage>
        <taxon>Eukaryota</taxon>
        <taxon>Fungi</taxon>
        <taxon>Dikarya</taxon>
        <taxon>Ascomycota</taxon>
        <taxon>Pezizomycotina</taxon>
        <taxon>Dothideomycetes</taxon>
        <taxon>Pleosporomycetidae</taxon>
        <taxon>Pleosporales</taxon>
        <taxon>Pleosporales incertae sedis</taxon>
        <taxon>Lojkania</taxon>
    </lineage>
</organism>